<comment type="caution">
    <text evidence="2">The sequence shown here is derived from an EMBL/GenBank/DDBJ whole genome shotgun (WGS) entry which is preliminary data.</text>
</comment>
<proteinExistence type="predicted"/>
<feature type="region of interest" description="Disordered" evidence="1">
    <location>
        <begin position="47"/>
        <end position="73"/>
    </location>
</feature>
<evidence type="ECO:0000256" key="1">
    <source>
        <dbReference type="SAM" id="MobiDB-lite"/>
    </source>
</evidence>
<dbReference type="Proteomes" id="UP000885832">
    <property type="component" value="Unassembled WGS sequence"/>
</dbReference>
<organism evidence="2">
    <name type="scientific">Candidatus Tenderia electrophaga</name>
    <dbReference type="NCBI Taxonomy" id="1748243"/>
    <lineage>
        <taxon>Bacteria</taxon>
        <taxon>Pseudomonadati</taxon>
        <taxon>Pseudomonadota</taxon>
        <taxon>Gammaproteobacteria</taxon>
        <taxon>Candidatus Tenderiales</taxon>
        <taxon>Candidatus Tenderiaceae</taxon>
        <taxon>Candidatus Tenderia</taxon>
    </lineage>
</organism>
<accession>A0A832J8H3</accession>
<dbReference type="EMBL" id="DRNF01000133">
    <property type="protein sequence ID" value="HHJ80412.1"/>
    <property type="molecule type" value="Genomic_DNA"/>
</dbReference>
<protein>
    <recommendedName>
        <fullName evidence="3">Resolvase HTH domain-containing protein</fullName>
    </recommendedName>
</protein>
<name>A0A832J8H3_9GAMM</name>
<sequence length="73" mass="7715">MKIGANKLDQVKIKKMAAKGVSIKQISKELNIIPEVVKAFAKGVKAEATEGTGAEPEETPKANRPVARSGKGK</sequence>
<evidence type="ECO:0000313" key="2">
    <source>
        <dbReference type="EMBL" id="HHJ80412.1"/>
    </source>
</evidence>
<dbReference type="AlphaFoldDB" id="A0A832J8H3"/>
<reference evidence="2" key="1">
    <citation type="journal article" date="2020" name="mSystems">
        <title>Genome- and Community-Level Interaction Insights into Carbon Utilization and Element Cycling Functions of Hydrothermarchaeota in Hydrothermal Sediment.</title>
        <authorList>
            <person name="Zhou Z."/>
            <person name="Liu Y."/>
            <person name="Xu W."/>
            <person name="Pan J."/>
            <person name="Luo Z.H."/>
            <person name="Li M."/>
        </authorList>
    </citation>
    <scope>NUCLEOTIDE SEQUENCE [LARGE SCALE GENOMIC DNA]</scope>
    <source>
        <strain evidence="2">HyVt-505</strain>
    </source>
</reference>
<gene>
    <name evidence="2" type="ORF">ENJ65_02130</name>
</gene>
<evidence type="ECO:0008006" key="3">
    <source>
        <dbReference type="Google" id="ProtNLM"/>
    </source>
</evidence>